<dbReference type="InterPro" id="IPR031989">
    <property type="entry name" value="DUF5067"/>
</dbReference>
<evidence type="ECO:0000256" key="3">
    <source>
        <dbReference type="SAM" id="SignalP"/>
    </source>
</evidence>
<evidence type="ECO:0000256" key="1">
    <source>
        <dbReference type="ARBA" id="ARBA00022729"/>
    </source>
</evidence>
<feature type="region of interest" description="Disordered" evidence="2">
    <location>
        <begin position="21"/>
        <end position="46"/>
    </location>
</feature>
<proteinExistence type="predicted"/>
<dbReference type="Gene3D" id="2.60.40.1240">
    <property type="match status" value="1"/>
</dbReference>
<reference evidence="5 6" key="1">
    <citation type="journal article" date="2015" name="Genome Announc.">
        <title>Expanding the biotechnology potential of lactobacilli through comparative genomics of 213 strains and associated genera.</title>
        <authorList>
            <person name="Sun Z."/>
            <person name="Harris H.M."/>
            <person name="McCann A."/>
            <person name="Guo C."/>
            <person name="Argimon S."/>
            <person name="Zhang W."/>
            <person name="Yang X."/>
            <person name="Jeffery I.B."/>
            <person name="Cooney J.C."/>
            <person name="Kagawa T.F."/>
            <person name="Liu W."/>
            <person name="Song Y."/>
            <person name="Salvetti E."/>
            <person name="Wrobel A."/>
            <person name="Rasinkangas P."/>
            <person name="Parkhill J."/>
            <person name="Rea M.C."/>
            <person name="O'Sullivan O."/>
            <person name="Ritari J."/>
            <person name="Douillard F.P."/>
            <person name="Paul Ross R."/>
            <person name="Yang R."/>
            <person name="Briner A.E."/>
            <person name="Felis G.E."/>
            <person name="de Vos W.M."/>
            <person name="Barrangou R."/>
            <person name="Klaenhammer T.R."/>
            <person name="Caufield P.W."/>
            <person name="Cui Y."/>
            <person name="Zhang H."/>
            <person name="O'Toole P.W."/>
        </authorList>
    </citation>
    <scope>NUCLEOTIDE SEQUENCE [LARGE SCALE GENOMIC DNA]</scope>
    <source>
        <strain evidence="5 6">DSM 23026</strain>
    </source>
</reference>
<sequence>MKALPIVLTIASTMVLAGCSTSTKPSHSSPNHSSSQTSKKVDTRPTASFKNQTFHTKFGDFKIEDNSKSASATAGKQALVVKYSFTNNSKKAVVPSDVWYKYVVAKQGGKTLEQGSLPFSTDTTKNDQLENNSVDEVKPGKTIKALGSWEMKNSNQVQVTFYGLKHEVVGRVTY</sequence>
<dbReference type="InterPro" id="IPR029050">
    <property type="entry name" value="Immunoprotect_excell_Ig-like"/>
</dbReference>
<dbReference type="PROSITE" id="PS51257">
    <property type="entry name" value="PROKAR_LIPOPROTEIN"/>
    <property type="match status" value="1"/>
</dbReference>
<evidence type="ECO:0000313" key="5">
    <source>
        <dbReference type="EMBL" id="KRO23507.1"/>
    </source>
</evidence>
<evidence type="ECO:0000313" key="6">
    <source>
        <dbReference type="Proteomes" id="UP000051249"/>
    </source>
</evidence>
<dbReference type="PATRIC" id="fig|480391.4.peg.919"/>
<comment type="caution">
    <text evidence="5">The sequence shown here is derived from an EMBL/GenBank/DDBJ whole genome shotgun (WGS) entry which is preliminary data.</text>
</comment>
<evidence type="ECO:0000259" key="4">
    <source>
        <dbReference type="Pfam" id="PF16729"/>
    </source>
</evidence>
<organism evidence="5 6">
    <name type="scientific">Pediococcus argentinicus</name>
    <dbReference type="NCBI Taxonomy" id="480391"/>
    <lineage>
        <taxon>Bacteria</taxon>
        <taxon>Bacillati</taxon>
        <taxon>Bacillota</taxon>
        <taxon>Bacilli</taxon>
        <taxon>Lactobacillales</taxon>
        <taxon>Lactobacillaceae</taxon>
        <taxon>Pediococcus</taxon>
    </lineage>
</organism>
<dbReference type="Proteomes" id="UP000051249">
    <property type="component" value="Unassembled WGS sequence"/>
</dbReference>
<name>A0A0R2NII6_9LACO</name>
<keyword evidence="1 3" id="KW-0732">Signal</keyword>
<dbReference type="EMBL" id="JQCQ01000029">
    <property type="protein sequence ID" value="KRO23507.1"/>
    <property type="molecule type" value="Genomic_DNA"/>
</dbReference>
<dbReference type="Pfam" id="PF16729">
    <property type="entry name" value="DUF5067"/>
    <property type="match status" value="1"/>
</dbReference>
<keyword evidence="6" id="KW-1185">Reference proteome</keyword>
<feature type="chain" id="PRO_5039047206" description="DUF5067 domain-containing protein" evidence="3">
    <location>
        <begin position="18"/>
        <end position="174"/>
    </location>
</feature>
<accession>A0A0R2NII6</accession>
<protein>
    <recommendedName>
        <fullName evidence="4">DUF5067 domain-containing protein</fullName>
    </recommendedName>
</protein>
<evidence type="ECO:0000256" key="2">
    <source>
        <dbReference type="SAM" id="MobiDB-lite"/>
    </source>
</evidence>
<dbReference type="RefSeq" id="WP_057800113.1">
    <property type="nucleotide sequence ID" value="NZ_BJZZ01000028.1"/>
</dbReference>
<dbReference type="AlphaFoldDB" id="A0A0R2NII6"/>
<dbReference type="OrthoDB" id="2249542at2"/>
<gene>
    <name evidence="5" type="ORF">IV88_GL000904</name>
</gene>
<feature type="signal peptide" evidence="3">
    <location>
        <begin position="1"/>
        <end position="17"/>
    </location>
</feature>
<feature type="compositionally biased region" description="Low complexity" evidence="2">
    <location>
        <begin position="21"/>
        <end position="38"/>
    </location>
</feature>
<feature type="domain" description="DUF5067" evidence="4">
    <location>
        <begin position="35"/>
        <end position="162"/>
    </location>
</feature>